<dbReference type="Gene3D" id="3.20.20.370">
    <property type="entry name" value="Glycoside hydrolase/deacetylase"/>
    <property type="match status" value="1"/>
</dbReference>
<dbReference type="OrthoDB" id="5573484at2"/>
<accession>E4T3P3</accession>
<organism evidence="2 3">
    <name type="scientific">Paludibacter propionicigenes (strain DSM 17365 / JCM 13257 / WB4)</name>
    <dbReference type="NCBI Taxonomy" id="694427"/>
    <lineage>
        <taxon>Bacteria</taxon>
        <taxon>Pseudomonadati</taxon>
        <taxon>Bacteroidota</taxon>
        <taxon>Bacteroidia</taxon>
        <taxon>Bacteroidales</taxon>
        <taxon>Paludibacteraceae</taxon>
        <taxon>Paludibacter</taxon>
    </lineage>
</organism>
<reference evidence="2 3" key="2">
    <citation type="journal article" date="2011" name="Stand. Genomic Sci.">
        <title>Complete genome sequence of Paludibacter propionicigenes type strain (WB4).</title>
        <authorList>
            <person name="Gronow S."/>
            <person name="Munk C."/>
            <person name="Lapidus A."/>
            <person name="Nolan M."/>
            <person name="Lucas S."/>
            <person name="Hammon N."/>
            <person name="Deshpande S."/>
            <person name="Cheng J.F."/>
            <person name="Tapia R."/>
            <person name="Han C."/>
            <person name="Goodwin L."/>
            <person name="Pitluck S."/>
            <person name="Liolios K."/>
            <person name="Ivanova N."/>
            <person name="Mavromatis K."/>
            <person name="Mikhailova N."/>
            <person name="Pati A."/>
            <person name="Chen A."/>
            <person name="Palaniappan K."/>
            <person name="Land M."/>
            <person name="Hauser L."/>
            <person name="Chang Y.J."/>
            <person name="Jeffries C.D."/>
            <person name="Brambilla E."/>
            <person name="Rohde M."/>
            <person name="Goker M."/>
            <person name="Detter J.C."/>
            <person name="Woyke T."/>
            <person name="Bristow J."/>
            <person name="Eisen J.A."/>
            <person name="Markowitz V."/>
            <person name="Hugenholtz P."/>
            <person name="Kyrpides N.C."/>
            <person name="Klenk H.P."/>
        </authorList>
    </citation>
    <scope>NUCLEOTIDE SEQUENCE [LARGE SCALE GENOMIC DNA]</scope>
    <source>
        <strain evidence="3">DSM 17365 / JCM 13257 / WB4</strain>
    </source>
</reference>
<dbReference type="STRING" id="694427.Palpr_1190"/>
<dbReference type="EMBL" id="CP002345">
    <property type="protein sequence ID" value="ADQ79337.1"/>
    <property type="molecule type" value="Genomic_DNA"/>
</dbReference>
<evidence type="ECO:0000313" key="2">
    <source>
        <dbReference type="EMBL" id="ADQ79337.1"/>
    </source>
</evidence>
<dbReference type="InterPro" id="IPR054297">
    <property type="entry name" value="DUF7033"/>
</dbReference>
<keyword evidence="3" id="KW-1185">Reference proteome</keyword>
<protein>
    <recommendedName>
        <fullName evidence="1">DUF7033 domain-containing protein</fullName>
    </recommendedName>
</protein>
<dbReference type="RefSeq" id="WP_013444706.1">
    <property type="nucleotide sequence ID" value="NC_014734.1"/>
</dbReference>
<reference key="1">
    <citation type="submission" date="2010-11" db="EMBL/GenBank/DDBJ databases">
        <title>The complete genome of Paludibacter propionicigenes DSM 17365.</title>
        <authorList>
            <consortium name="US DOE Joint Genome Institute (JGI-PGF)"/>
            <person name="Lucas S."/>
            <person name="Copeland A."/>
            <person name="Lapidus A."/>
            <person name="Bruce D."/>
            <person name="Goodwin L."/>
            <person name="Pitluck S."/>
            <person name="Kyrpides N."/>
            <person name="Mavromatis K."/>
            <person name="Ivanova N."/>
            <person name="Munk A.C."/>
            <person name="Brettin T."/>
            <person name="Detter J.C."/>
            <person name="Han C."/>
            <person name="Tapia R."/>
            <person name="Land M."/>
            <person name="Hauser L."/>
            <person name="Markowitz V."/>
            <person name="Cheng J.-F."/>
            <person name="Hugenholtz P."/>
            <person name="Woyke T."/>
            <person name="Wu D."/>
            <person name="Gronow S."/>
            <person name="Wellnitz S."/>
            <person name="Brambilla E."/>
            <person name="Klenk H.-P."/>
            <person name="Eisen J.A."/>
        </authorList>
    </citation>
    <scope>NUCLEOTIDE SEQUENCE</scope>
    <source>
        <strain>WB4</strain>
    </source>
</reference>
<dbReference type="AlphaFoldDB" id="E4T3P3"/>
<evidence type="ECO:0000259" key="1">
    <source>
        <dbReference type="Pfam" id="PF23019"/>
    </source>
</evidence>
<dbReference type="KEGG" id="ppn:Palpr_1190"/>
<dbReference type="Pfam" id="PF23019">
    <property type="entry name" value="DUF7033"/>
    <property type="match status" value="1"/>
</dbReference>
<name>E4T3P3_PALPW</name>
<proteinExistence type="predicted"/>
<evidence type="ECO:0000313" key="3">
    <source>
        <dbReference type="Proteomes" id="UP000008718"/>
    </source>
</evidence>
<dbReference type="CDD" id="cd10931">
    <property type="entry name" value="CE4_u7"/>
    <property type="match status" value="1"/>
</dbReference>
<feature type="domain" description="DUF7033" evidence="1">
    <location>
        <begin position="89"/>
        <end position="176"/>
    </location>
</feature>
<dbReference type="eggNOG" id="COG0726">
    <property type="taxonomic scope" value="Bacteria"/>
</dbReference>
<dbReference type="Proteomes" id="UP000008718">
    <property type="component" value="Chromosome"/>
</dbReference>
<gene>
    <name evidence="2" type="ordered locus">Palpr_1190</name>
</gene>
<sequence length="437" mass="50428">MSEIINYILQFLLGENVSQEIISQIGYTADRAEFHKYKLVIVPSTFFDVNIYGTTDSLPSLPLKIWEEAPILFGLPETELIGNTQILYADLIASTYFLISRYEEMVQCDKRDSHGRFPGKISLPYRSGLIDSPLVDEYGKLLRSQLQNIGIEIPDMPKKIRKIYLTHDVDQLSHYRNFRGFLGGLLRGIKRPKEGNKAIKSYFGGLKNDPWFTSPWLFRLDNSVRQGIGSDRCEPIVFVKVGGGSHKEDKPFITHHIQDFQSLVMLCKKKNITFGLHSSYEAGIKPNLIADEKKHLEKLSKKTITYNRHHYLDSREPEDMQALIDAGITDDFTMGYADVAGFRLGTCRPVKWINPKTKELTTLTLHPLTIMDSSLSDKRYMYMNAHEAYEYCIRLINMVESWNGELVLLWHNTSVEDNPQLYHRKLYQDIINYLKTK</sequence>
<dbReference type="HOGENOM" id="CLU_046673_1_0_10"/>